<dbReference type="AlphaFoldDB" id="A0A0F9K9F7"/>
<evidence type="ECO:0000313" key="1">
    <source>
        <dbReference type="EMBL" id="KKM18738.1"/>
    </source>
</evidence>
<gene>
    <name evidence="1" type="ORF">LCGC14_1662660</name>
</gene>
<comment type="caution">
    <text evidence="1">The sequence shown here is derived from an EMBL/GenBank/DDBJ whole genome shotgun (WGS) entry which is preliminary data.</text>
</comment>
<sequence>MCKQEHEKWKKIAEKGDCVDNKCTVSEEHYKKLEDEMYHVLCPCVGPDDWSYATSRRSIERLSKLVRRFVAERLLEIIGEKK</sequence>
<protein>
    <submittedName>
        <fullName evidence="1">Uncharacterized protein</fullName>
    </submittedName>
</protein>
<accession>A0A0F9K9F7</accession>
<proteinExistence type="predicted"/>
<dbReference type="EMBL" id="LAZR01014156">
    <property type="protein sequence ID" value="KKM18738.1"/>
    <property type="molecule type" value="Genomic_DNA"/>
</dbReference>
<organism evidence="1">
    <name type="scientific">marine sediment metagenome</name>
    <dbReference type="NCBI Taxonomy" id="412755"/>
    <lineage>
        <taxon>unclassified sequences</taxon>
        <taxon>metagenomes</taxon>
        <taxon>ecological metagenomes</taxon>
    </lineage>
</organism>
<reference evidence="1" key="1">
    <citation type="journal article" date="2015" name="Nature">
        <title>Complex archaea that bridge the gap between prokaryotes and eukaryotes.</title>
        <authorList>
            <person name="Spang A."/>
            <person name="Saw J.H."/>
            <person name="Jorgensen S.L."/>
            <person name="Zaremba-Niedzwiedzka K."/>
            <person name="Martijn J."/>
            <person name="Lind A.E."/>
            <person name="van Eijk R."/>
            <person name="Schleper C."/>
            <person name="Guy L."/>
            <person name="Ettema T.J."/>
        </authorList>
    </citation>
    <scope>NUCLEOTIDE SEQUENCE</scope>
</reference>
<name>A0A0F9K9F7_9ZZZZ</name>